<dbReference type="EMBL" id="MU404358">
    <property type="protein sequence ID" value="KAI1610410.1"/>
    <property type="molecule type" value="Genomic_DNA"/>
</dbReference>
<accession>A0AAN6DPD7</accession>
<feature type="region of interest" description="Disordered" evidence="1">
    <location>
        <begin position="76"/>
        <end position="135"/>
    </location>
</feature>
<dbReference type="Gene3D" id="3.90.75.10">
    <property type="entry name" value="Homing Intron 3 (I-ppo) Encoded Endonuclease, Chain A"/>
    <property type="match status" value="1"/>
</dbReference>
<feature type="domain" description="Zinc-binding loop region of homing endonuclease" evidence="2">
    <location>
        <begin position="527"/>
        <end position="569"/>
    </location>
</feature>
<feature type="compositionally biased region" description="Polar residues" evidence="1">
    <location>
        <begin position="320"/>
        <end position="329"/>
    </location>
</feature>
<dbReference type="Proteomes" id="UP001203852">
    <property type="component" value="Unassembled WGS sequence"/>
</dbReference>
<evidence type="ECO:0000313" key="3">
    <source>
        <dbReference type="EMBL" id="KAI1610410.1"/>
    </source>
</evidence>
<dbReference type="AlphaFoldDB" id="A0AAN6DPD7"/>
<evidence type="ECO:0000256" key="1">
    <source>
        <dbReference type="SAM" id="MobiDB-lite"/>
    </source>
</evidence>
<sequence length="766" mass="86571">MELGPRSIRDELSTWSTNHLVLDVQLRQRARGRHTRSFRRRTMLSCLDYLPRLKKRARIMAIRSFRNWSQLDRSTAGKPTKIASVKTSTSHKHPHRQQEPYDAPWPNLYDDNGPDRTHSVQPTPSVSASPPPHSIASKNYSSFRVDIFRNVCQQLDVSGDKELRGLLQDSQLSEAICDFRRDYLVKEQTYGKARVDAGSQVSKVIPGRSQHEVKTTFLLAELKKSASSRFSAADVDKHGWGPDEHDLRFMMRVCINATNGGGPWSHLGHEDHRRALCDRAFWLMSWLRWLHKPSGGEGAESHRERRFKAEWLSELGTLEQHPSYTSGDTHGSIVASASPAQTSELPGSPPKSVHIQPEVSITDTGQGPYTVRTRPEVQGRLYSSGAAKPRSPPPSVSSSPSGSLAPEPEARRRPRKQQQRGLYWLGEDAWRAFGNAQAKRLQGWGVNVEHTGTCVLVPDAWANAVPLDLLESFDVADCLDDEIVENRLHFSLGDMTTTWARAAVWFNDWPHTGLDLDILTATKDGPHPMMHASHLCHHGLCINPNHIVYEVGTVNFSRNSCMWAARVLRAYGFPVPEHCIKHPDLSCMMQHAALTTKEAYALQFDVLQSALGVDRDTAIQLGRPKDHPEHFATFENRLPLSMHTTTVNLDPSRLLTPSTTADSSSSLSEKFTIRCRFCSDARHAWTKPTAAWAHLRVYHAERPRENLVGEVRRMGEAYASWADARFYDLTSHNPQTWAKIEQTRSADFNWDVVLTWRLHEARFHQV</sequence>
<protein>
    <recommendedName>
        <fullName evidence="2">Zinc-binding loop region of homing endonuclease domain-containing protein</fullName>
    </recommendedName>
</protein>
<proteinExistence type="predicted"/>
<dbReference type="Pfam" id="PF05551">
    <property type="entry name" value="zf-His_Me_endon"/>
    <property type="match status" value="1"/>
</dbReference>
<dbReference type="InterPro" id="IPR008704">
    <property type="entry name" value="Endonuclease_Zinc-binding_loop"/>
</dbReference>
<comment type="caution">
    <text evidence="3">The sequence shown here is derived from an EMBL/GenBank/DDBJ whole genome shotgun (WGS) entry which is preliminary data.</text>
</comment>
<feature type="compositionally biased region" description="Polar residues" evidence="1">
    <location>
        <begin position="119"/>
        <end position="128"/>
    </location>
</feature>
<reference evidence="3" key="1">
    <citation type="journal article" date="2022" name="bioRxiv">
        <title>Deciphering the potential niche of two novel black yeast fungi from a biological soil crust based on their genomes, phenotypes, and melanin regulation.</title>
        <authorList>
            <consortium name="DOE Joint Genome Institute"/>
            <person name="Carr E.C."/>
            <person name="Barton Q."/>
            <person name="Grambo S."/>
            <person name="Sullivan M."/>
            <person name="Renfro C.M."/>
            <person name="Kuo A."/>
            <person name="Pangilinan J."/>
            <person name="Lipzen A."/>
            <person name="Keymanesh K."/>
            <person name="Savage E."/>
            <person name="Barry K."/>
            <person name="Grigoriev I.V."/>
            <person name="Riekhof W.R."/>
            <person name="Harris S.S."/>
        </authorList>
    </citation>
    <scope>NUCLEOTIDE SEQUENCE</scope>
    <source>
        <strain evidence="3">JF 03-4F</strain>
    </source>
</reference>
<evidence type="ECO:0000259" key="2">
    <source>
        <dbReference type="Pfam" id="PF05551"/>
    </source>
</evidence>
<dbReference type="InterPro" id="IPR044925">
    <property type="entry name" value="His-Me_finger_sf"/>
</dbReference>
<keyword evidence="4" id="KW-1185">Reference proteome</keyword>
<feature type="region of interest" description="Disordered" evidence="1">
    <location>
        <begin position="320"/>
        <end position="418"/>
    </location>
</feature>
<gene>
    <name evidence="3" type="ORF">EDD36DRAFT_325253</name>
</gene>
<feature type="compositionally biased region" description="Low complexity" evidence="1">
    <location>
        <begin position="396"/>
        <end position="407"/>
    </location>
</feature>
<dbReference type="InterPro" id="IPR044930">
    <property type="entry name" value="Homing_endonuclease_His-Me"/>
</dbReference>
<organism evidence="3 4">
    <name type="scientific">Exophiala viscosa</name>
    <dbReference type="NCBI Taxonomy" id="2486360"/>
    <lineage>
        <taxon>Eukaryota</taxon>
        <taxon>Fungi</taxon>
        <taxon>Dikarya</taxon>
        <taxon>Ascomycota</taxon>
        <taxon>Pezizomycotina</taxon>
        <taxon>Eurotiomycetes</taxon>
        <taxon>Chaetothyriomycetidae</taxon>
        <taxon>Chaetothyriales</taxon>
        <taxon>Herpotrichiellaceae</taxon>
        <taxon>Exophiala</taxon>
    </lineage>
</organism>
<dbReference type="SUPFAM" id="SSF54060">
    <property type="entry name" value="His-Me finger endonucleases"/>
    <property type="match status" value="1"/>
</dbReference>
<dbReference type="GO" id="GO:0004519">
    <property type="term" value="F:endonuclease activity"/>
    <property type="evidence" value="ECO:0007669"/>
    <property type="project" value="InterPro"/>
</dbReference>
<evidence type="ECO:0000313" key="4">
    <source>
        <dbReference type="Proteomes" id="UP001203852"/>
    </source>
</evidence>
<name>A0AAN6DPD7_9EURO</name>